<dbReference type="InterPro" id="IPR029047">
    <property type="entry name" value="HSP70_peptide-bd_sf"/>
</dbReference>
<protein>
    <submittedName>
        <fullName evidence="3">Uncharacterized protein</fullName>
    </submittedName>
</protein>
<dbReference type="AlphaFoldDB" id="A0A2N9IQY2"/>
<dbReference type="GO" id="GO:0005524">
    <property type="term" value="F:ATP binding"/>
    <property type="evidence" value="ECO:0007669"/>
    <property type="project" value="UniProtKB-KW"/>
</dbReference>
<organism evidence="3">
    <name type="scientific">Fagus sylvatica</name>
    <name type="common">Beechnut</name>
    <dbReference type="NCBI Taxonomy" id="28930"/>
    <lineage>
        <taxon>Eukaryota</taxon>
        <taxon>Viridiplantae</taxon>
        <taxon>Streptophyta</taxon>
        <taxon>Embryophyta</taxon>
        <taxon>Tracheophyta</taxon>
        <taxon>Spermatophyta</taxon>
        <taxon>Magnoliopsida</taxon>
        <taxon>eudicotyledons</taxon>
        <taxon>Gunneridae</taxon>
        <taxon>Pentapetalae</taxon>
        <taxon>rosids</taxon>
        <taxon>fabids</taxon>
        <taxon>Fagales</taxon>
        <taxon>Fagaceae</taxon>
        <taxon>Fagus</taxon>
    </lineage>
</organism>
<dbReference type="PANTHER" id="PTHR19375">
    <property type="entry name" value="HEAT SHOCK PROTEIN 70KDA"/>
    <property type="match status" value="1"/>
</dbReference>
<dbReference type="PRINTS" id="PR00301">
    <property type="entry name" value="HEATSHOCK70"/>
</dbReference>
<evidence type="ECO:0000256" key="2">
    <source>
        <dbReference type="ARBA" id="ARBA00022840"/>
    </source>
</evidence>
<dbReference type="EMBL" id="OIVN01006213">
    <property type="protein sequence ID" value="SPD27907.1"/>
    <property type="molecule type" value="Genomic_DNA"/>
</dbReference>
<evidence type="ECO:0000256" key="1">
    <source>
        <dbReference type="ARBA" id="ARBA00022741"/>
    </source>
</evidence>
<name>A0A2N9IQY2_FAGSY</name>
<keyword evidence="2" id="KW-0067">ATP-binding</keyword>
<proteinExistence type="predicted"/>
<reference evidence="3" key="1">
    <citation type="submission" date="2018-02" db="EMBL/GenBank/DDBJ databases">
        <authorList>
            <person name="Cohen D.B."/>
            <person name="Kent A.D."/>
        </authorList>
    </citation>
    <scope>NUCLEOTIDE SEQUENCE</scope>
</reference>
<dbReference type="GO" id="GO:0140662">
    <property type="term" value="F:ATP-dependent protein folding chaperone"/>
    <property type="evidence" value="ECO:0007669"/>
    <property type="project" value="InterPro"/>
</dbReference>
<dbReference type="SUPFAM" id="SSF100920">
    <property type="entry name" value="Heat shock protein 70kD (HSP70), peptide-binding domain"/>
    <property type="match status" value="2"/>
</dbReference>
<evidence type="ECO:0000313" key="3">
    <source>
        <dbReference type="EMBL" id="SPD27907.1"/>
    </source>
</evidence>
<dbReference type="Gene3D" id="2.60.34.10">
    <property type="entry name" value="Substrate Binding Domain Of DNAk, Chain A, domain 1"/>
    <property type="match status" value="3"/>
</dbReference>
<gene>
    <name evidence="3" type="ORF">FSB_LOCUS55789</name>
</gene>
<keyword evidence="1" id="KW-0547">Nucleotide-binding</keyword>
<dbReference type="InterPro" id="IPR013126">
    <property type="entry name" value="Hsp_70_fam"/>
</dbReference>
<sequence length="225" mass="23780">MNLVHLKCFDTRAHTHTRVGVPAPHGVPQIEVKFDIDANGILSVNAVDKGTGKKQDITITGFNAKLSFKDDYKEPNVTVNPDEVVALGAAIQAGVLAGEVSDIVLLDVTPLSLRLETLRGVMTKIIPKNTTLPTSKSEVFSIAADGQTSVEINVKFDIVNGILSVTAVDKGTGKKQDITITGASTLPSDELIYSQPNQPGAGPAFGIAIRKTTDGDDVIEADFTS</sequence>
<accession>A0A2N9IQY2</accession>
<dbReference type="SUPFAM" id="SSF53067">
    <property type="entry name" value="Actin-like ATPase domain"/>
    <property type="match status" value="1"/>
</dbReference>
<dbReference type="InterPro" id="IPR043129">
    <property type="entry name" value="ATPase_NBD"/>
</dbReference>
<dbReference type="Pfam" id="PF00012">
    <property type="entry name" value="HSP70"/>
    <property type="match status" value="2"/>
</dbReference>